<dbReference type="EMBL" id="CAXAMM010014557">
    <property type="protein sequence ID" value="CAK9034076.1"/>
    <property type="molecule type" value="Genomic_DNA"/>
</dbReference>
<evidence type="ECO:0000256" key="1">
    <source>
        <dbReference type="SAM" id="MobiDB-lite"/>
    </source>
</evidence>
<protein>
    <submittedName>
        <fullName evidence="2">Uncharacterized protein</fullName>
    </submittedName>
</protein>
<evidence type="ECO:0000313" key="3">
    <source>
        <dbReference type="Proteomes" id="UP001642464"/>
    </source>
</evidence>
<name>A0ABP0L4K0_9DINO</name>
<feature type="region of interest" description="Disordered" evidence="1">
    <location>
        <begin position="1"/>
        <end position="57"/>
    </location>
</feature>
<evidence type="ECO:0000313" key="2">
    <source>
        <dbReference type="EMBL" id="CAK9034076.1"/>
    </source>
</evidence>
<proteinExistence type="predicted"/>
<sequence length="278" mass="29957">MVLTEGGFLEAKKNGGEDDKNSSGGGGDGGRPVAAPGRKRKTGGTEPNNNKKMKIDSSKVKSIDEVKDTTTLVEAQLLNAKVQGVSLVIKPQSKCYIMNTGTQVATLKSGLILCGYGKGKWALEAAGVEKNPAKDILFKLESSDDLVLFNGQLQSLYKVVETQRKTIPTVKVAYHEMNEKVEEGKPGNFTLKRTHSVWYSPQSGNTVTTEEGDANENQPSSGQQTAAKLVSNATWGGHSTRIVFSMKYSPANGLTPIRPQVVLLSEVELKPQQCAELF</sequence>
<reference evidence="2 3" key="1">
    <citation type="submission" date="2024-02" db="EMBL/GenBank/DDBJ databases">
        <authorList>
            <person name="Chen Y."/>
            <person name="Shah S."/>
            <person name="Dougan E. K."/>
            <person name="Thang M."/>
            <person name="Chan C."/>
        </authorList>
    </citation>
    <scope>NUCLEOTIDE SEQUENCE [LARGE SCALE GENOMIC DNA]</scope>
</reference>
<dbReference type="Proteomes" id="UP001642464">
    <property type="component" value="Unassembled WGS sequence"/>
</dbReference>
<comment type="caution">
    <text evidence="2">The sequence shown here is derived from an EMBL/GenBank/DDBJ whole genome shotgun (WGS) entry which is preliminary data.</text>
</comment>
<accession>A0ABP0L4K0</accession>
<feature type="compositionally biased region" description="Basic and acidic residues" evidence="1">
    <location>
        <begin position="10"/>
        <end position="21"/>
    </location>
</feature>
<organism evidence="2 3">
    <name type="scientific">Durusdinium trenchii</name>
    <dbReference type="NCBI Taxonomy" id="1381693"/>
    <lineage>
        <taxon>Eukaryota</taxon>
        <taxon>Sar</taxon>
        <taxon>Alveolata</taxon>
        <taxon>Dinophyceae</taxon>
        <taxon>Suessiales</taxon>
        <taxon>Symbiodiniaceae</taxon>
        <taxon>Durusdinium</taxon>
    </lineage>
</organism>
<gene>
    <name evidence="2" type="ORF">SCF082_LOCUS20735</name>
</gene>
<feature type="region of interest" description="Disordered" evidence="1">
    <location>
        <begin position="200"/>
        <end position="224"/>
    </location>
</feature>
<keyword evidence="3" id="KW-1185">Reference proteome</keyword>